<dbReference type="OrthoDB" id="300709at2759"/>
<evidence type="ECO:0000256" key="3">
    <source>
        <dbReference type="ARBA" id="ARBA00023002"/>
    </source>
</evidence>
<dbReference type="InterPro" id="IPR036291">
    <property type="entry name" value="NAD(P)-bd_dom_sf"/>
</dbReference>
<dbReference type="InterPro" id="IPR051164">
    <property type="entry name" value="NmrA-like_oxidored"/>
</dbReference>
<evidence type="ECO:0000256" key="2">
    <source>
        <dbReference type="ARBA" id="ARBA00022857"/>
    </source>
</evidence>
<dbReference type="EMBL" id="MU001636">
    <property type="protein sequence ID" value="KAF2482263.1"/>
    <property type="molecule type" value="Genomic_DNA"/>
</dbReference>
<evidence type="ECO:0000259" key="4">
    <source>
        <dbReference type="Pfam" id="PF05368"/>
    </source>
</evidence>
<dbReference type="PANTHER" id="PTHR42748:SF30">
    <property type="entry name" value="NMRA-LIKE DOMAIN-CONTAINING PROTEIN"/>
    <property type="match status" value="1"/>
</dbReference>
<dbReference type="Gene3D" id="3.90.25.10">
    <property type="entry name" value="UDP-galactose 4-epimerase, domain 1"/>
    <property type="match status" value="1"/>
</dbReference>
<evidence type="ECO:0000313" key="5">
    <source>
        <dbReference type="EMBL" id="KAF2482263.1"/>
    </source>
</evidence>
<sequence length="332" mass="36126">MGSTPKKLIVVFTATGDQGRSIVSQLASDGKYAVRALTRNPSSPAAQKLASQGAEVVECSLDSDTDVRNAVKGAWAIFANSDFFSTFTVEAEAAQGRRIIDAASKEPGLEIFIQSCFPPVADYTKGTCPGLLHYAAKNEINRINREEYPAVWAKTTQVFVGYYYSNWIKFAVPFGPKKVAGPDGSAELVQSIPYPGTTPLASFDNDDMGLVIAAILDKPQAFHTKIVAATGGWISDNDKLASVGKALNIKTRFTQISPEAYVSFLESTQAFPPHIVQDLSDQMKLIRDFGLAYMDPQGPYKVIAAKDILPAGRKLTTWDEWVRRADWSAIMG</sequence>
<evidence type="ECO:0000256" key="1">
    <source>
        <dbReference type="ARBA" id="ARBA00006328"/>
    </source>
</evidence>
<dbReference type="Gene3D" id="3.40.50.720">
    <property type="entry name" value="NAD(P)-binding Rossmann-like Domain"/>
    <property type="match status" value="1"/>
</dbReference>
<keyword evidence="6" id="KW-1185">Reference proteome</keyword>
<dbReference type="RefSeq" id="XP_033588833.1">
    <property type="nucleotide sequence ID" value="XM_033735478.1"/>
</dbReference>
<organism evidence="5 6">
    <name type="scientific">Neohortaea acidophila</name>
    <dbReference type="NCBI Taxonomy" id="245834"/>
    <lineage>
        <taxon>Eukaryota</taxon>
        <taxon>Fungi</taxon>
        <taxon>Dikarya</taxon>
        <taxon>Ascomycota</taxon>
        <taxon>Pezizomycotina</taxon>
        <taxon>Dothideomycetes</taxon>
        <taxon>Dothideomycetidae</taxon>
        <taxon>Mycosphaerellales</taxon>
        <taxon>Teratosphaeriaceae</taxon>
        <taxon>Neohortaea</taxon>
    </lineage>
</organism>
<evidence type="ECO:0000313" key="6">
    <source>
        <dbReference type="Proteomes" id="UP000799767"/>
    </source>
</evidence>
<dbReference type="GO" id="GO:0016491">
    <property type="term" value="F:oxidoreductase activity"/>
    <property type="evidence" value="ECO:0007669"/>
    <property type="project" value="UniProtKB-KW"/>
</dbReference>
<dbReference type="CDD" id="cd05251">
    <property type="entry name" value="NmrA_like_SDR_a"/>
    <property type="match status" value="1"/>
</dbReference>
<keyword evidence="2" id="KW-0521">NADP</keyword>
<comment type="similarity">
    <text evidence="1">Belongs to the NmrA-type oxidoreductase family.</text>
</comment>
<protein>
    <recommendedName>
        <fullName evidence="4">NmrA-like domain-containing protein</fullName>
    </recommendedName>
</protein>
<accession>A0A6A6PS14</accession>
<dbReference type="Proteomes" id="UP000799767">
    <property type="component" value="Unassembled WGS sequence"/>
</dbReference>
<gene>
    <name evidence="5" type="ORF">BDY17DRAFT_310788</name>
</gene>
<dbReference type="GO" id="GO:0005634">
    <property type="term" value="C:nucleus"/>
    <property type="evidence" value="ECO:0007669"/>
    <property type="project" value="TreeGrafter"/>
</dbReference>
<dbReference type="SUPFAM" id="SSF51735">
    <property type="entry name" value="NAD(P)-binding Rossmann-fold domains"/>
    <property type="match status" value="1"/>
</dbReference>
<feature type="domain" description="NmrA-like" evidence="4">
    <location>
        <begin position="6"/>
        <end position="321"/>
    </location>
</feature>
<dbReference type="GeneID" id="54476480"/>
<reference evidence="5" key="1">
    <citation type="journal article" date="2020" name="Stud. Mycol.">
        <title>101 Dothideomycetes genomes: a test case for predicting lifestyles and emergence of pathogens.</title>
        <authorList>
            <person name="Haridas S."/>
            <person name="Albert R."/>
            <person name="Binder M."/>
            <person name="Bloem J."/>
            <person name="Labutti K."/>
            <person name="Salamov A."/>
            <person name="Andreopoulos B."/>
            <person name="Baker S."/>
            <person name="Barry K."/>
            <person name="Bills G."/>
            <person name="Bluhm B."/>
            <person name="Cannon C."/>
            <person name="Castanera R."/>
            <person name="Culley D."/>
            <person name="Daum C."/>
            <person name="Ezra D."/>
            <person name="Gonzalez J."/>
            <person name="Henrissat B."/>
            <person name="Kuo A."/>
            <person name="Liang C."/>
            <person name="Lipzen A."/>
            <person name="Lutzoni F."/>
            <person name="Magnuson J."/>
            <person name="Mondo S."/>
            <person name="Nolan M."/>
            <person name="Ohm R."/>
            <person name="Pangilinan J."/>
            <person name="Park H.-J."/>
            <person name="Ramirez L."/>
            <person name="Alfaro M."/>
            <person name="Sun H."/>
            <person name="Tritt A."/>
            <person name="Yoshinaga Y."/>
            <person name="Zwiers L.-H."/>
            <person name="Turgeon B."/>
            <person name="Goodwin S."/>
            <person name="Spatafora J."/>
            <person name="Crous P."/>
            <person name="Grigoriev I."/>
        </authorList>
    </citation>
    <scope>NUCLEOTIDE SEQUENCE</scope>
    <source>
        <strain evidence="5">CBS 113389</strain>
    </source>
</reference>
<dbReference type="InterPro" id="IPR008030">
    <property type="entry name" value="NmrA-like"/>
</dbReference>
<proteinExistence type="inferred from homology"/>
<dbReference type="PANTHER" id="PTHR42748">
    <property type="entry name" value="NITROGEN METABOLITE REPRESSION PROTEIN NMRA FAMILY MEMBER"/>
    <property type="match status" value="1"/>
</dbReference>
<dbReference type="Pfam" id="PF05368">
    <property type="entry name" value="NmrA"/>
    <property type="match status" value="1"/>
</dbReference>
<dbReference type="AlphaFoldDB" id="A0A6A6PS14"/>
<name>A0A6A6PS14_9PEZI</name>
<keyword evidence="3" id="KW-0560">Oxidoreductase</keyword>